<name>A0A8J1YAM0_OWEFU</name>
<dbReference type="PANTHER" id="PTHR10706">
    <property type="entry name" value="F-BOX FAMILY PROTEIN"/>
    <property type="match status" value="1"/>
</dbReference>
<comment type="similarity">
    <text evidence="2">Belongs to the FBXO31 family.</text>
</comment>
<evidence type="ECO:0000256" key="4">
    <source>
        <dbReference type="SAM" id="MobiDB-lite"/>
    </source>
</evidence>
<evidence type="ECO:0000256" key="3">
    <source>
        <dbReference type="ARBA" id="ARBA00022786"/>
    </source>
</evidence>
<comment type="caution">
    <text evidence="5">The sequence shown here is derived from an EMBL/GenBank/DDBJ whole genome shotgun (WGS) entry which is preliminary data.</text>
</comment>
<sequence length="468" mass="52970">MATSILDFPPELLSYLLSFTGGLDLSNVCQSCRKMRESSRVESIWQRRCKEEYGVSVSAKDLQPFTFYQLYTKLLYKYGSILGLWKPLLGPYGGITHVKLNKDRLEIWLITTSADKEITSPLRQQLLYSIAINLGGPEQVLCHQGHKGTHQCTFLIQGNDKGAYQAGEGENEKVPDECGDAQNNTADDTNDDSDNYSDESENELDNYDWNEIQGKKWSDDTKVKFRVICKRSHDHPNGIHAEYLAWYKEETGKAHASGEQGFEAWFVNLQYGFDEHLLRTKFDIIRTLNTSLKFSRLHLPTNQNGKIIQPGLFKGTYGAHGIEIVKLDYDVDKNEANAIKITGDPNVPAGEWTLNIDLSRPMQLTLAQQKRLADLQDIDIPDISPQIPPQEIPPQPFKIPAGCMERAKDVPSSCIARFHGHGQIAGHAFDNPSTTPGHWIVFNEDSFGFIWMELRSFSIYSRVKETFS</sequence>
<keyword evidence="3" id="KW-0833">Ubl conjugation pathway</keyword>
<gene>
    <name evidence="5" type="ORF">OFUS_LOCUS24434</name>
</gene>
<organism evidence="5 6">
    <name type="scientific">Owenia fusiformis</name>
    <name type="common">Polychaete worm</name>
    <dbReference type="NCBI Taxonomy" id="6347"/>
    <lineage>
        <taxon>Eukaryota</taxon>
        <taxon>Metazoa</taxon>
        <taxon>Spiralia</taxon>
        <taxon>Lophotrochozoa</taxon>
        <taxon>Annelida</taxon>
        <taxon>Polychaeta</taxon>
        <taxon>Sedentaria</taxon>
        <taxon>Canalipalpata</taxon>
        <taxon>Sabellida</taxon>
        <taxon>Oweniida</taxon>
        <taxon>Oweniidae</taxon>
        <taxon>Owenia</taxon>
    </lineage>
</organism>
<dbReference type="AlphaFoldDB" id="A0A8J1YAM0"/>
<comment type="pathway">
    <text evidence="1">Protein modification; protein ubiquitination.</text>
</comment>
<dbReference type="Proteomes" id="UP000749559">
    <property type="component" value="Unassembled WGS sequence"/>
</dbReference>
<dbReference type="GO" id="GO:0016567">
    <property type="term" value="P:protein ubiquitination"/>
    <property type="evidence" value="ECO:0007669"/>
    <property type="project" value="UniProtKB-UniPathway"/>
</dbReference>
<dbReference type="UniPathway" id="UPA00143"/>
<dbReference type="Pfam" id="PF12014">
    <property type="entry name" value="Cyclin_D1_bind"/>
    <property type="match status" value="1"/>
</dbReference>
<dbReference type="InterPro" id="IPR045048">
    <property type="entry name" value="FBXO31/39"/>
</dbReference>
<dbReference type="PANTHER" id="PTHR10706:SF130">
    <property type="entry name" value="F-BOX ONLY PROTEIN 31"/>
    <property type="match status" value="1"/>
</dbReference>
<dbReference type="InterPro" id="IPR036047">
    <property type="entry name" value="F-box-like_dom_sf"/>
</dbReference>
<feature type="region of interest" description="Disordered" evidence="4">
    <location>
        <begin position="165"/>
        <end position="207"/>
    </location>
</feature>
<dbReference type="SUPFAM" id="SSF81383">
    <property type="entry name" value="F-box domain"/>
    <property type="match status" value="1"/>
</dbReference>
<evidence type="ECO:0000313" key="6">
    <source>
        <dbReference type="Proteomes" id="UP000749559"/>
    </source>
</evidence>
<evidence type="ECO:0000256" key="1">
    <source>
        <dbReference type="ARBA" id="ARBA00004906"/>
    </source>
</evidence>
<feature type="compositionally biased region" description="Acidic residues" evidence="4">
    <location>
        <begin position="188"/>
        <end position="207"/>
    </location>
</feature>
<dbReference type="InterPro" id="IPR001810">
    <property type="entry name" value="F-box_dom"/>
</dbReference>
<evidence type="ECO:0000313" key="5">
    <source>
        <dbReference type="EMBL" id="CAH1800568.1"/>
    </source>
</evidence>
<accession>A0A8J1YAM0</accession>
<evidence type="ECO:0000256" key="2">
    <source>
        <dbReference type="ARBA" id="ARBA00010611"/>
    </source>
</evidence>
<protein>
    <submittedName>
        <fullName evidence="5">Uncharacterized protein</fullName>
    </submittedName>
</protein>
<reference evidence="5" key="1">
    <citation type="submission" date="2022-03" db="EMBL/GenBank/DDBJ databases">
        <authorList>
            <person name="Martin C."/>
        </authorList>
    </citation>
    <scope>NUCLEOTIDE SEQUENCE</scope>
</reference>
<keyword evidence="6" id="KW-1185">Reference proteome</keyword>
<dbReference type="OrthoDB" id="722566at2759"/>
<proteinExistence type="inferred from homology"/>
<dbReference type="EMBL" id="CAIIXF020000012">
    <property type="protein sequence ID" value="CAH1800568.1"/>
    <property type="molecule type" value="Genomic_DNA"/>
</dbReference>
<dbReference type="PROSITE" id="PS50181">
    <property type="entry name" value="FBOX"/>
    <property type="match status" value="1"/>
</dbReference>
<dbReference type="Gene3D" id="1.20.1280.50">
    <property type="match status" value="1"/>
</dbReference>